<organism evidence="1 4">
    <name type="scientific">Gilliamella apicola</name>
    <dbReference type="NCBI Taxonomy" id="1196095"/>
    <lineage>
        <taxon>Bacteria</taxon>
        <taxon>Pseudomonadati</taxon>
        <taxon>Pseudomonadota</taxon>
        <taxon>Gammaproteobacteria</taxon>
        <taxon>Orbales</taxon>
        <taxon>Orbaceae</taxon>
        <taxon>Gilliamella</taxon>
    </lineage>
</organism>
<name>A0A242NHX4_9GAMM</name>
<evidence type="ECO:0000313" key="1">
    <source>
        <dbReference type="EMBL" id="OTP99737.1"/>
    </source>
</evidence>
<evidence type="ECO:0000313" key="3">
    <source>
        <dbReference type="Proteomes" id="UP000194800"/>
    </source>
</evidence>
<evidence type="ECO:0000313" key="4">
    <source>
        <dbReference type="Proteomes" id="UP000194977"/>
    </source>
</evidence>
<dbReference type="InterPro" id="IPR032349">
    <property type="entry name" value="DUF4865"/>
</dbReference>
<dbReference type="OrthoDB" id="2065010at2"/>
<dbReference type="EMBL" id="NARP01000014">
    <property type="protein sequence ID" value="OTP99737.1"/>
    <property type="molecule type" value="Genomic_DNA"/>
</dbReference>
<dbReference type="RefSeq" id="WP_086300901.1">
    <property type="nucleotide sequence ID" value="NZ_MZNE01000009.1"/>
</dbReference>
<dbReference type="EMBL" id="NART01000148">
    <property type="protein sequence ID" value="OTQ07808.1"/>
    <property type="molecule type" value="Genomic_DNA"/>
</dbReference>
<evidence type="ECO:0000313" key="2">
    <source>
        <dbReference type="EMBL" id="OTQ07808.1"/>
    </source>
</evidence>
<keyword evidence="3" id="KW-1185">Reference proteome</keyword>
<proteinExistence type="predicted"/>
<sequence length="180" mass="21153">MQAMQYKILLPADYDMQIIKNRVNQSGYKMDGFEDLLFKAYLISEQGNDNLTNSYCPLYVWSHTNGMTKFIFDGYFDNIIDSFGWQNINIGITTKIELEDNFFHSKYVLEEHHAIPVQAKLKNFSFKITKHQDQVGNVVIYNPDKWQYTLFTFFKEKPASQQKNIYQILYLANGIVPAIY</sequence>
<reference evidence="3 4" key="1">
    <citation type="submission" date="2017-03" db="EMBL/GenBank/DDBJ databases">
        <title>Comparative genomics of honeybee gut symbionts reveal geographically distinct and subgroup specific antibiotic resistance.</title>
        <authorList>
            <person name="Ludvigsen J."/>
            <person name="Porcellato D."/>
            <person name="Labee-Lund T.M."/>
            <person name="Amdam G.V."/>
            <person name="Rudi K."/>
        </authorList>
    </citation>
    <scope>NUCLEOTIDE SEQUENCE [LARGE SCALE GENOMIC DNA]</scope>
    <source>
        <strain evidence="1 4">A-7-12</strain>
        <strain evidence="2 3">A-9-12</strain>
    </source>
</reference>
<dbReference type="Pfam" id="PF16157">
    <property type="entry name" value="DUF4865"/>
    <property type="match status" value="1"/>
</dbReference>
<accession>A0A242NHX4</accession>
<dbReference type="AlphaFoldDB" id="A0A242NHX4"/>
<dbReference type="Proteomes" id="UP000194977">
    <property type="component" value="Unassembled WGS sequence"/>
</dbReference>
<comment type="caution">
    <text evidence="1">The sequence shown here is derived from an EMBL/GenBank/DDBJ whole genome shotgun (WGS) entry which is preliminary data.</text>
</comment>
<dbReference type="Proteomes" id="UP000194800">
    <property type="component" value="Unassembled WGS sequence"/>
</dbReference>
<gene>
    <name evidence="2" type="ORF">B6C91_14155</name>
    <name evidence="1" type="ORF">B6D08_06640</name>
</gene>
<protein>
    <submittedName>
        <fullName evidence="1">DUF4865 domain-containing protein</fullName>
    </submittedName>
</protein>